<organism evidence="2 3">
    <name type="scientific">Sorghum bicolor</name>
    <name type="common">Sorghum</name>
    <name type="synonym">Sorghum vulgare</name>
    <dbReference type="NCBI Taxonomy" id="4558"/>
    <lineage>
        <taxon>Eukaryota</taxon>
        <taxon>Viridiplantae</taxon>
        <taxon>Streptophyta</taxon>
        <taxon>Embryophyta</taxon>
        <taxon>Tracheophyta</taxon>
        <taxon>Spermatophyta</taxon>
        <taxon>Magnoliopsida</taxon>
        <taxon>Liliopsida</taxon>
        <taxon>Poales</taxon>
        <taxon>Poaceae</taxon>
        <taxon>PACMAD clade</taxon>
        <taxon>Panicoideae</taxon>
        <taxon>Andropogonodae</taxon>
        <taxon>Andropogoneae</taxon>
        <taxon>Sorghinae</taxon>
        <taxon>Sorghum</taxon>
    </lineage>
</organism>
<feature type="region of interest" description="Disordered" evidence="1">
    <location>
        <begin position="1"/>
        <end position="38"/>
    </location>
</feature>
<dbReference type="EMBL" id="CM000766">
    <property type="protein sequence ID" value="OQU79778.1"/>
    <property type="molecule type" value="Genomic_DNA"/>
</dbReference>
<keyword evidence="3" id="KW-1185">Reference proteome</keyword>
<dbReference type="InParanoid" id="A0A1Z5R7P3"/>
<dbReference type="eggNOG" id="ENOG502R6RS">
    <property type="taxonomic scope" value="Eukaryota"/>
</dbReference>
<gene>
    <name evidence="2" type="ORF">SORBI_3007G012500</name>
</gene>
<dbReference type="ExpressionAtlas" id="A0A1Z5R7P3">
    <property type="expression patterns" value="baseline"/>
</dbReference>
<dbReference type="AlphaFoldDB" id="A0A1Z5R7P3"/>
<reference evidence="2 3" key="1">
    <citation type="journal article" date="2009" name="Nature">
        <title>The Sorghum bicolor genome and the diversification of grasses.</title>
        <authorList>
            <person name="Paterson A.H."/>
            <person name="Bowers J.E."/>
            <person name="Bruggmann R."/>
            <person name="Dubchak I."/>
            <person name="Grimwood J."/>
            <person name="Gundlach H."/>
            <person name="Haberer G."/>
            <person name="Hellsten U."/>
            <person name="Mitros T."/>
            <person name="Poliakov A."/>
            <person name="Schmutz J."/>
            <person name="Spannagl M."/>
            <person name="Tang H."/>
            <person name="Wang X."/>
            <person name="Wicker T."/>
            <person name="Bharti A.K."/>
            <person name="Chapman J."/>
            <person name="Feltus F.A."/>
            <person name="Gowik U."/>
            <person name="Grigoriev I.V."/>
            <person name="Lyons E."/>
            <person name="Maher C.A."/>
            <person name="Martis M."/>
            <person name="Narechania A."/>
            <person name="Otillar R.P."/>
            <person name="Penning B.W."/>
            <person name="Salamov A.A."/>
            <person name="Wang Y."/>
            <person name="Zhang L."/>
            <person name="Carpita N.C."/>
            <person name="Freeling M."/>
            <person name="Gingle A.R."/>
            <person name="Hash C.T."/>
            <person name="Keller B."/>
            <person name="Klein P."/>
            <person name="Kresovich S."/>
            <person name="McCann M.C."/>
            <person name="Ming R."/>
            <person name="Peterson D.G."/>
            <person name="Mehboob-ur-Rahman"/>
            <person name="Ware D."/>
            <person name="Westhoff P."/>
            <person name="Mayer K.F."/>
            <person name="Messing J."/>
            <person name="Rokhsar D.S."/>
        </authorList>
    </citation>
    <scope>NUCLEOTIDE SEQUENCE [LARGE SCALE GENOMIC DNA]</scope>
    <source>
        <strain evidence="3">cv. BTx623</strain>
    </source>
</reference>
<name>A0A1Z5R7P3_SORBI</name>
<evidence type="ECO:0000313" key="2">
    <source>
        <dbReference type="EMBL" id="OQU79778.1"/>
    </source>
</evidence>
<proteinExistence type="predicted"/>
<protein>
    <submittedName>
        <fullName evidence="2">Uncharacterized protein</fullName>
    </submittedName>
</protein>
<dbReference type="Gramene" id="OQU79778">
    <property type="protein sequence ID" value="OQU79778"/>
    <property type="gene ID" value="SORBI_3007G012500"/>
</dbReference>
<dbReference type="OMA" id="PTSQQCG"/>
<feature type="compositionally biased region" description="Basic and acidic residues" evidence="1">
    <location>
        <begin position="27"/>
        <end position="38"/>
    </location>
</feature>
<dbReference type="Proteomes" id="UP000000768">
    <property type="component" value="Chromosome 7"/>
</dbReference>
<evidence type="ECO:0000313" key="3">
    <source>
        <dbReference type="Proteomes" id="UP000000768"/>
    </source>
</evidence>
<accession>A0A1Z5R7P3</accession>
<reference evidence="3" key="2">
    <citation type="journal article" date="2018" name="Plant J.">
        <title>The Sorghum bicolor reference genome: improved assembly, gene annotations, a transcriptome atlas, and signatures of genome organization.</title>
        <authorList>
            <person name="McCormick R.F."/>
            <person name="Truong S.K."/>
            <person name="Sreedasyam A."/>
            <person name="Jenkins J."/>
            <person name="Shu S."/>
            <person name="Sims D."/>
            <person name="Kennedy M."/>
            <person name="Amirebrahimi M."/>
            <person name="Weers B.D."/>
            <person name="McKinley B."/>
            <person name="Mattison A."/>
            <person name="Morishige D.T."/>
            <person name="Grimwood J."/>
            <person name="Schmutz J."/>
            <person name="Mullet J.E."/>
        </authorList>
    </citation>
    <scope>NUCLEOTIDE SEQUENCE [LARGE SCALE GENOMIC DNA]</scope>
    <source>
        <strain evidence="3">cv. BTx623</strain>
    </source>
</reference>
<evidence type="ECO:0000256" key="1">
    <source>
        <dbReference type="SAM" id="MobiDB-lite"/>
    </source>
</evidence>
<sequence>MLSETGIWAPVPADCTPPTSEQGGSGERAKADRSSKTKKQVEHLLATLEKEGVEIHDKIASIVNAEIAKIKAETSREAINDVVCCFNLCCGLAIYTVAPISAGFLMGADWFEKAFGEEYARTGFVIGARRRTNGEDK</sequence>